<gene>
    <name evidence="9" type="ORF">BN788_02266</name>
</gene>
<protein>
    <submittedName>
        <fullName evidence="9">ABC-type transport system involved in lipoprotein release permease component</fullName>
    </submittedName>
</protein>
<dbReference type="AlphaFoldDB" id="R6SLT3"/>
<dbReference type="GO" id="GO:0005886">
    <property type="term" value="C:plasma membrane"/>
    <property type="evidence" value="ECO:0007669"/>
    <property type="project" value="UniProtKB-SubCell"/>
</dbReference>
<feature type="region of interest" description="Disordered" evidence="6">
    <location>
        <begin position="295"/>
        <end position="318"/>
    </location>
</feature>
<feature type="domain" description="ABC3 transporter permease C-terminal" evidence="8">
    <location>
        <begin position="612"/>
        <end position="720"/>
    </location>
</feature>
<evidence type="ECO:0000313" key="10">
    <source>
        <dbReference type="Proteomes" id="UP000018142"/>
    </source>
</evidence>
<feature type="transmembrane region" description="Helical" evidence="7">
    <location>
        <begin position="1013"/>
        <end position="1035"/>
    </location>
</feature>
<comment type="subcellular location">
    <subcellularLocation>
        <location evidence="1">Cell membrane</location>
        <topology evidence="1">Multi-pass membrane protein</topology>
    </subcellularLocation>
</comment>
<keyword evidence="9" id="KW-0449">Lipoprotein</keyword>
<keyword evidence="5 7" id="KW-0472">Membrane</keyword>
<dbReference type="Pfam" id="PF02687">
    <property type="entry name" value="FtsX"/>
    <property type="match status" value="2"/>
</dbReference>
<dbReference type="InterPro" id="IPR038766">
    <property type="entry name" value="Membrane_comp_ABC_pdt"/>
</dbReference>
<accession>R6SLT3</accession>
<evidence type="ECO:0000256" key="5">
    <source>
        <dbReference type="ARBA" id="ARBA00023136"/>
    </source>
</evidence>
<proteinExistence type="predicted"/>
<feature type="transmembrane region" description="Helical" evidence="7">
    <location>
        <begin position="1107"/>
        <end position="1127"/>
    </location>
</feature>
<evidence type="ECO:0000256" key="7">
    <source>
        <dbReference type="SAM" id="Phobius"/>
    </source>
</evidence>
<evidence type="ECO:0000313" key="9">
    <source>
        <dbReference type="EMBL" id="CDC47507.1"/>
    </source>
</evidence>
<evidence type="ECO:0000256" key="4">
    <source>
        <dbReference type="ARBA" id="ARBA00022989"/>
    </source>
</evidence>
<feature type="transmembrane region" description="Helical" evidence="7">
    <location>
        <begin position="779"/>
        <end position="800"/>
    </location>
</feature>
<feature type="transmembrane region" description="Helical" evidence="7">
    <location>
        <begin position="610"/>
        <end position="630"/>
    </location>
</feature>
<sequence length="1145" mass="128237">MKNAMLKNAFAEMKKTKSRFLSIFGIIAIGTGFFAGLLQSAPAMKVSSDHYYDRTSLSDIRLVSTYGFDDNDIDALKKGLPDVDVYPGYFTDAYVNTDSGEKKVARVYSLDKTGENNPYSSLQIVDGRLPEKENECVIDSGKLLAHYKVGDKLTLCGDEDTDIDGTLSVKEFTIVGKFASPMYISDAERGNTTIGSGSVYMICYIPESCFKTEVYTQVMINSDELKQYSCYSDEYEDARDALEKKIQKIADVREEERFDEIAGDAKKELDDGQKELDKKKSEAYAEIEKNEKKLSDAKKQLDEAKPQLESGKKTLDESKKQLDEAKKELDTNGATLTATKAVLDSTKKKLDETKLQLEAGKKTLDESYIQLVTAKIQLENADSQLKSSKAQLDDANAKITSQQAMINTSRETLEDSYKKGNITKEAYNAGIKLLDSSQAELDKQKKQYESGLEQYNDGLKQYNDGKLQYEIGYAKYEDGKKQYEDGYSQYTSGLAQYESAKAQYDAGKAQYDAGYAQYVSGKAKYDSGKAEYDKNYADYEKGLKEYNEGKTALEKAKTDADKQFADAQKKIDDGREKLEKTSRPEWYLFTRDDNPGYSEYGQNAERIGNIAMVFPLFFVMVAALVCLTTMTRMVEEQRTQIGTLKALGYKNGAIIFKYLLYALTAATAGAVSGMLVGMKIFPAIIITAYGMMYVIPDILLPYDYILMICTTGVSVLLTAVTVYFSCGGILHDCPAALMRPKTPKSGKKILLERIGFIWNRLSFSYKVTMRNIFRYKRRMLMTIVGIAGCTALVLTGFGVYDSVNDILQKQFGEISNYTGITAYDNNTVTDEQTAKIEKMLERYDCEGNKIYQKQITVYNGKKNTEAYIFGGADNETIAQFVTVKDRRTGEQYTVTDDGVIINEKLASLLGGIKKGDTVTIALSETKRVTATVTEICENYAHHYVYITEKLYKELSGEEGLPYNCFFFNSEDGDDMTESDRDELAQELMKIDGVMGVSFKTSVAGTFSSMLKSLLFVIVVLIVSAGALAFIVLYNLTNININERIREIASLKVLGFYDKEVSMYVFRETVILTLIGTVTGMVFGRFLVDFVVKTAEIDMVMFGRTVHPMSFVFSGLITICFAVIVMLFMHRRLMKVNMVEALKSVE</sequence>
<evidence type="ECO:0000256" key="2">
    <source>
        <dbReference type="ARBA" id="ARBA00022475"/>
    </source>
</evidence>
<dbReference type="InterPro" id="IPR003838">
    <property type="entry name" value="ABC3_permease_C"/>
</dbReference>
<name>R6SLT3_9FIRM</name>
<keyword evidence="3 7" id="KW-0812">Transmembrane</keyword>
<dbReference type="Proteomes" id="UP000018142">
    <property type="component" value="Unassembled WGS sequence"/>
</dbReference>
<organism evidence="9 10">
    <name type="scientific">[Eubacterium] siraeum CAG:80</name>
    <dbReference type="NCBI Taxonomy" id="1263080"/>
    <lineage>
        <taxon>Bacteria</taxon>
        <taxon>Bacillati</taxon>
        <taxon>Bacillota</taxon>
        <taxon>Clostridia</taxon>
        <taxon>Eubacteriales</taxon>
        <taxon>Oscillospiraceae</taxon>
        <taxon>Oscillospiraceae incertae sedis</taxon>
    </lineage>
</organism>
<dbReference type="PANTHER" id="PTHR30287:SF1">
    <property type="entry name" value="INNER MEMBRANE PROTEIN"/>
    <property type="match status" value="1"/>
</dbReference>
<evidence type="ECO:0000256" key="6">
    <source>
        <dbReference type="SAM" id="MobiDB-lite"/>
    </source>
</evidence>
<dbReference type="Gene3D" id="1.10.287.620">
    <property type="entry name" value="Helix Hairpins"/>
    <property type="match status" value="1"/>
</dbReference>
<comment type="caution">
    <text evidence="9">The sequence shown here is derived from an EMBL/GenBank/DDBJ whole genome shotgun (WGS) entry which is preliminary data.</text>
</comment>
<reference evidence="9" key="1">
    <citation type="submission" date="2012-11" db="EMBL/GenBank/DDBJ databases">
        <title>Dependencies among metagenomic species, viruses, plasmids and units of genetic variation.</title>
        <authorList>
            <person name="Nielsen H.B."/>
            <person name="Almeida M."/>
            <person name="Juncker A.S."/>
            <person name="Rasmussen S."/>
            <person name="Li J."/>
            <person name="Sunagawa S."/>
            <person name="Plichta D."/>
            <person name="Gautier L."/>
            <person name="Le Chatelier E."/>
            <person name="Peletier E."/>
            <person name="Bonde I."/>
            <person name="Nielsen T."/>
            <person name="Manichanh C."/>
            <person name="Arumugam M."/>
            <person name="Batto J."/>
            <person name="Santos M.B.Q.D."/>
            <person name="Blom N."/>
            <person name="Borruel N."/>
            <person name="Burgdorf K.S."/>
            <person name="Boumezbeur F."/>
            <person name="Casellas F."/>
            <person name="Dore J."/>
            <person name="Guarner F."/>
            <person name="Hansen T."/>
            <person name="Hildebrand F."/>
            <person name="Kaas R.S."/>
            <person name="Kennedy S."/>
            <person name="Kristiansen K."/>
            <person name="Kultima J.R."/>
            <person name="Leonard P."/>
            <person name="Levenez F."/>
            <person name="Lund O."/>
            <person name="Moumen B."/>
            <person name="Le Paslier D."/>
            <person name="Pons N."/>
            <person name="Pedersen O."/>
            <person name="Prifti E."/>
            <person name="Qin J."/>
            <person name="Raes J."/>
            <person name="Tap J."/>
            <person name="Tims S."/>
            <person name="Ussery D.W."/>
            <person name="Yamada T."/>
            <person name="MetaHit consortium"/>
            <person name="Renault P."/>
            <person name="Sicheritz-Ponten T."/>
            <person name="Bork P."/>
            <person name="Wang J."/>
            <person name="Brunak S."/>
            <person name="Ehrlich S.D."/>
        </authorList>
    </citation>
    <scope>NUCLEOTIDE SEQUENCE [LARGE SCALE GENOMIC DNA]</scope>
</reference>
<feature type="transmembrane region" description="Helical" evidence="7">
    <location>
        <begin position="1068"/>
        <end position="1087"/>
    </location>
</feature>
<feature type="domain" description="ABC3 transporter permease C-terminal" evidence="8">
    <location>
        <begin position="1019"/>
        <end position="1136"/>
    </location>
</feature>
<feature type="transmembrane region" description="Helical" evidence="7">
    <location>
        <begin position="659"/>
        <end position="692"/>
    </location>
</feature>
<evidence type="ECO:0000256" key="3">
    <source>
        <dbReference type="ARBA" id="ARBA00022692"/>
    </source>
</evidence>
<feature type="transmembrane region" description="Helical" evidence="7">
    <location>
        <begin position="704"/>
        <end position="730"/>
    </location>
</feature>
<dbReference type="PANTHER" id="PTHR30287">
    <property type="entry name" value="MEMBRANE COMPONENT OF PREDICTED ABC SUPERFAMILY METABOLITE UPTAKE TRANSPORTER"/>
    <property type="match status" value="1"/>
</dbReference>
<evidence type="ECO:0000256" key="1">
    <source>
        <dbReference type="ARBA" id="ARBA00004651"/>
    </source>
</evidence>
<keyword evidence="2" id="KW-1003">Cell membrane</keyword>
<keyword evidence="4 7" id="KW-1133">Transmembrane helix</keyword>
<dbReference type="EMBL" id="CBFJ010000145">
    <property type="protein sequence ID" value="CDC47507.1"/>
    <property type="molecule type" value="Genomic_DNA"/>
</dbReference>
<evidence type="ECO:0000259" key="8">
    <source>
        <dbReference type="Pfam" id="PF02687"/>
    </source>
</evidence>